<feature type="domain" description="ABC transporter" evidence="4">
    <location>
        <begin position="31"/>
        <end position="261"/>
    </location>
</feature>
<dbReference type="InterPro" id="IPR050093">
    <property type="entry name" value="ABC_SmlMolc_Importer"/>
</dbReference>
<evidence type="ECO:0000256" key="3">
    <source>
        <dbReference type="ARBA" id="ARBA00022840"/>
    </source>
</evidence>
<proteinExistence type="predicted"/>
<dbReference type="EMBL" id="CAADFT010000030">
    <property type="protein sequence ID" value="VFK43995.1"/>
    <property type="molecule type" value="Genomic_DNA"/>
</dbReference>
<name>A0A450YR55_9GAMM</name>
<dbReference type="GO" id="GO:0016887">
    <property type="term" value="F:ATP hydrolysis activity"/>
    <property type="evidence" value="ECO:0007669"/>
    <property type="project" value="InterPro"/>
</dbReference>
<dbReference type="AlphaFoldDB" id="A0A450YR55"/>
<dbReference type="Gene3D" id="3.40.50.300">
    <property type="entry name" value="P-loop containing nucleotide triphosphate hydrolases"/>
    <property type="match status" value="1"/>
</dbReference>
<dbReference type="InterPro" id="IPR017871">
    <property type="entry name" value="ABC_transporter-like_CS"/>
</dbReference>
<dbReference type="GO" id="GO:0005524">
    <property type="term" value="F:ATP binding"/>
    <property type="evidence" value="ECO:0007669"/>
    <property type="project" value="UniProtKB-KW"/>
</dbReference>
<evidence type="ECO:0000259" key="4">
    <source>
        <dbReference type="PROSITE" id="PS50893"/>
    </source>
</evidence>
<dbReference type="GO" id="GO:0140359">
    <property type="term" value="F:ABC-type transporter activity"/>
    <property type="evidence" value="ECO:0007669"/>
    <property type="project" value="UniProtKB-ARBA"/>
</dbReference>
<dbReference type="InterPro" id="IPR027417">
    <property type="entry name" value="P-loop_NTPase"/>
</dbReference>
<keyword evidence="3 5" id="KW-0067">ATP-binding</keyword>
<dbReference type="PANTHER" id="PTHR42781:SF4">
    <property type="entry name" value="SPERMIDINE_PUTRESCINE IMPORT ATP-BINDING PROTEIN POTA"/>
    <property type="match status" value="1"/>
</dbReference>
<evidence type="ECO:0000256" key="2">
    <source>
        <dbReference type="ARBA" id="ARBA00022741"/>
    </source>
</evidence>
<dbReference type="InterPro" id="IPR003593">
    <property type="entry name" value="AAA+_ATPase"/>
</dbReference>
<organism evidence="5">
    <name type="scientific">Candidatus Kentrum sp. TC</name>
    <dbReference type="NCBI Taxonomy" id="2126339"/>
    <lineage>
        <taxon>Bacteria</taxon>
        <taxon>Pseudomonadati</taxon>
        <taxon>Pseudomonadota</taxon>
        <taxon>Gammaproteobacteria</taxon>
        <taxon>Candidatus Kentrum</taxon>
    </lineage>
</organism>
<dbReference type="InterPro" id="IPR008995">
    <property type="entry name" value="Mo/tungstate-bd_C_term_dom"/>
</dbReference>
<dbReference type="Pfam" id="PF00005">
    <property type="entry name" value="ABC_tran"/>
    <property type="match status" value="1"/>
</dbReference>
<evidence type="ECO:0000313" key="5">
    <source>
        <dbReference type="EMBL" id="VFK43995.1"/>
    </source>
</evidence>
<dbReference type="FunFam" id="3.40.50.300:FF:000042">
    <property type="entry name" value="Maltose/maltodextrin ABC transporter, ATP-binding protein"/>
    <property type="match status" value="1"/>
</dbReference>
<keyword evidence="1" id="KW-0813">Transport</keyword>
<dbReference type="InterPro" id="IPR013611">
    <property type="entry name" value="Transp-assoc_OB_typ2"/>
</dbReference>
<dbReference type="SUPFAM" id="SSF50331">
    <property type="entry name" value="MOP-like"/>
    <property type="match status" value="1"/>
</dbReference>
<sequence length="401" mass="45133">MGATSIVIRARSADLFTGTGMLFNHTRSVGIELKNIDLSYGDTRVIKNISLEIDPGEFFAFLGPSGCGKSTLLRLIAGFEQCQRGEIFIGDEEISHLPPWKRNVGMVFQNYALWPHMTVRKNVAFGLEERRMPRNRIKQRVDDALELVGLQDYALRRPNQLSGGQQQRVALARTIVIEPRVLLLDEPLSNLDAGLRARMRQELLELQRKLSLTTIFVTHDQEEANATSDRIAVLKDGVVQQVGAPMELYDRPENLFVAQFLGSANVLRGNIEKQGNEMLFDDGQGLRISLSDSLSSRDVRGSGSIVFRPQNLTLCDVDSPSANLRGKIKIREFLGTIMRYEVEVGRQRLIVDDVYRFGKKPSDTGSETGLRIDKEHILVLEHVSASRQHVFPIRQKGVIRR</sequence>
<dbReference type="SMART" id="SM00382">
    <property type="entry name" value="AAA"/>
    <property type="match status" value="1"/>
</dbReference>
<dbReference type="PROSITE" id="PS00211">
    <property type="entry name" value="ABC_TRANSPORTER_1"/>
    <property type="match status" value="1"/>
</dbReference>
<evidence type="ECO:0000256" key="1">
    <source>
        <dbReference type="ARBA" id="ARBA00022448"/>
    </source>
</evidence>
<dbReference type="Gene3D" id="2.40.50.100">
    <property type="match status" value="1"/>
</dbReference>
<dbReference type="SUPFAM" id="SSF52540">
    <property type="entry name" value="P-loop containing nucleoside triphosphate hydrolases"/>
    <property type="match status" value="1"/>
</dbReference>
<keyword evidence="2" id="KW-0547">Nucleotide-binding</keyword>
<dbReference type="PROSITE" id="PS50893">
    <property type="entry name" value="ABC_TRANSPORTER_2"/>
    <property type="match status" value="1"/>
</dbReference>
<dbReference type="Pfam" id="PF08402">
    <property type="entry name" value="TOBE_2"/>
    <property type="match status" value="1"/>
</dbReference>
<gene>
    <name evidence="5" type="ORF">BECKTC1821E_GA0114239_103017</name>
</gene>
<dbReference type="GO" id="GO:0043190">
    <property type="term" value="C:ATP-binding cassette (ABC) transporter complex"/>
    <property type="evidence" value="ECO:0007669"/>
    <property type="project" value="InterPro"/>
</dbReference>
<dbReference type="InterPro" id="IPR003439">
    <property type="entry name" value="ABC_transporter-like_ATP-bd"/>
</dbReference>
<protein>
    <submittedName>
        <fullName evidence="5">Iron(III) transport system ATP-binding protein</fullName>
    </submittedName>
</protein>
<accession>A0A450YR55</accession>
<dbReference type="PANTHER" id="PTHR42781">
    <property type="entry name" value="SPERMIDINE/PUTRESCINE IMPORT ATP-BINDING PROTEIN POTA"/>
    <property type="match status" value="1"/>
</dbReference>
<reference evidence="5" key="1">
    <citation type="submission" date="2019-02" db="EMBL/GenBank/DDBJ databases">
        <authorList>
            <person name="Gruber-Vodicka R. H."/>
            <person name="Seah K. B. B."/>
        </authorList>
    </citation>
    <scope>NUCLEOTIDE SEQUENCE</scope>
    <source>
        <strain evidence="5">BECK_BZ125</strain>
    </source>
</reference>